<proteinExistence type="predicted"/>
<dbReference type="Gene3D" id="3.40.50.1820">
    <property type="entry name" value="alpha/beta hydrolase"/>
    <property type="match status" value="1"/>
</dbReference>
<reference evidence="2 3" key="1">
    <citation type="submission" date="2023-01" db="EMBL/GenBank/DDBJ databases">
        <title>Analysis of 21 Apiospora genomes using comparative genomics revels a genus with tremendous synthesis potential of carbohydrate active enzymes and secondary metabolites.</title>
        <authorList>
            <person name="Sorensen T."/>
        </authorList>
    </citation>
    <scope>NUCLEOTIDE SEQUENCE [LARGE SCALE GENOMIC DNA]</scope>
    <source>
        <strain evidence="2 3">CBS 20057</strain>
    </source>
</reference>
<protein>
    <submittedName>
        <fullName evidence="2">Alpha/beta-hydrolase</fullName>
    </submittedName>
</protein>
<gene>
    <name evidence="2" type="ORF">PG991_015613</name>
</gene>
<dbReference type="PANTHER" id="PTHR37017:SF13">
    <property type="entry name" value="AB HYDROLASE-1 DOMAIN-CONTAINING PROTEIN"/>
    <property type="match status" value="1"/>
</dbReference>
<comment type="caution">
    <text evidence="2">The sequence shown here is derived from an EMBL/GenBank/DDBJ whole genome shotgun (WGS) entry which is preliminary data.</text>
</comment>
<dbReference type="InterPro" id="IPR052897">
    <property type="entry name" value="Sec-Metab_Biosynth_Hydrolase"/>
</dbReference>
<evidence type="ECO:0000259" key="1">
    <source>
        <dbReference type="Pfam" id="PF12697"/>
    </source>
</evidence>
<feature type="non-terminal residue" evidence="2">
    <location>
        <position position="264"/>
    </location>
</feature>
<dbReference type="SUPFAM" id="SSF53474">
    <property type="entry name" value="alpha/beta-Hydrolases"/>
    <property type="match status" value="1"/>
</dbReference>
<feature type="domain" description="AB hydrolase-1" evidence="1">
    <location>
        <begin position="6"/>
        <end position="252"/>
    </location>
</feature>
<dbReference type="InterPro" id="IPR029058">
    <property type="entry name" value="AB_hydrolase_fold"/>
</dbReference>
<dbReference type="InterPro" id="IPR000073">
    <property type="entry name" value="AB_hydrolase_1"/>
</dbReference>
<evidence type="ECO:0000313" key="2">
    <source>
        <dbReference type="EMBL" id="KAK7996146.1"/>
    </source>
</evidence>
<dbReference type="PANTHER" id="PTHR37017">
    <property type="entry name" value="AB HYDROLASE-1 DOMAIN-CONTAINING PROTEIN-RELATED"/>
    <property type="match status" value="1"/>
</dbReference>
<accession>A0ABR1R2D1</accession>
<dbReference type="EMBL" id="JAQQWI010000022">
    <property type="protein sequence ID" value="KAK7996146.1"/>
    <property type="molecule type" value="Genomic_DNA"/>
</dbReference>
<sequence>MGALSIVLVPGAAALPGVYQPFVDAVTKHGFDIHALHLPSVGLENGEAKPGPPPTLQDDAAHVAQHVARLADAGRDVLLVTHSYGGAAGTESVQGLSKASRRERGLEGGIVRIAYITSLVPALGQSPGSMLAALPAENQIANEVDENGWILFKDLDRIAEVSFNHFPPEEGKYWAAKLVKHSGASFMSPLTYAGYKDVPVSYLFCEADRVIPPFVQQGEIDMIEEETGKKVDVTRIDSDHVPLVSHPDLMIDWVVKLAKAESDA</sequence>
<keyword evidence="3" id="KW-1185">Reference proteome</keyword>
<organism evidence="2 3">
    <name type="scientific">Apiospora marii</name>
    <dbReference type="NCBI Taxonomy" id="335849"/>
    <lineage>
        <taxon>Eukaryota</taxon>
        <taxon>Fungi</taxon>
        <taxon>Dikarya</taxon>
        <taxon>Ascomycota</taxon>
        <taxon>Pezizomycotina</taxon>
        <taxon>Sordariomycetes</taxon>
        <taxon>Xylariomycetidae</taxon>
        <taxon>Amphisphaeriales</taxon>
        <taxon>Apiosporaceae</taxon>
        <taxon>Apiospora</taxon>
    </lineage>
</organism>
<dbReference type="Pfam" id="PF12697">
    <property type="entry name" value="Abhydrolase_6"/>
    <property type="match status" value="1"/>
</dbReference>
<name>A0ABR1R2D1_9PEZI</name>
<evidence type="ECO:0000313" key="3">
    <source>
        <dbReference type="Proteomes" id="UP001396898"/>
    </source>
</evidence>
<dbReference type="Proteomes" id="UP001396898">
    <property type="component" value="Unassembled WGS sequence"/>
</dbReference>